<comment type="caution">
    <text evidence="4">The sequence shown here is derived from an EMBL/GenBank/DDBJ whole genome shotgun (WGS) entry which is preliminary data.</text>
</comment>
<feature type="chain" id="PRO_5030071221" evidence="3">
    <location>
        <begin position="19"/>
        <end position="366"/>
    </location>
</feature>
<dbReference type="InterPro" id="IPR006143">
    <property type="entry name" value="RND_pump_MFP"/>
</dbReference>
<accession>A0A388S9E2</accession>
<dbReference type="GO" id="GO:0015562">
    <property type="term" value="F:efflux transmembrane transporter activity"/>
    <property type="evidence" value="ECO:0007669"/>
    <property type="project" value="TreeGrafter"/>
</dbReference>
<sequence>MKSAFLAALLAIPLILTGCSDQPGSPAADKKAEPLQVETIRPVMETSAPREFPGSVAASRLLPMASRLPAYIRSVPHQEGDLVKRGDVVAVLDDSDVRSIREQAYADVKAASIRLRDAETDVQKFEGLYRDEAASEIELRKVKLLRDQTAETLRAARARLTQANERLGDAVIRAPEPARVLSIQLQPGTLAVPGLPIVTLESLDGQVFEIHLPAELLGSVKPGDPAAVTLDGRTDPIKGTVTQAVHSADPVTRTGVVKIALPKGDRILTGTFGRAAIAGNASEKGIFIPKSAITNRGGLDGCFVIRDGHAEFHWLRLGTTLPDGSREADAGLKGDEILVKSPPSSLTDGAPVKAIPDPAAAAGAAP</sequence>
<dbReference type="Gene3D" id="2.40.30.170">
    <property type="match status" value="1"/>
</dbReference>
<dbReference type="Gene3D" id="2.40.420.20">
    <property type="match status" value="1"/>
</dbReference>
<name>A0A388S9E2_9BURK</name>
<feature type="compositionally biased region" description="Basic and acidic residues" evidence="2">
    <location>
        <begin position="326"/>
        <end position="338"/>
    </location>
</feature>
<proteinExistence type="inferred from homology"/>
<dbReference type="EMBL" id="BGZJ01000001">
    <property type="protein sequence ID" value="GBO92875.1"/>
    <property type="molecule type" value="Genomic_DNA"/>
</dbReference>
<keyword evidence="5" id="KW-1185">Reference proteome</keyword>
<keyword evidence="3" id="KW-0732">Signal</keyword>
<gene>
    <name evidence="4" type="ORF">MESMUL_02290</name>
</gene>
<dbReference type="Gene3D" id="2.40.50.100">
    <property type="match status" value="1"/>
</dbReference>
<feature type="compositionally biased region" description="Low complexity" evidence="2">
    <location>
        <begin position="350"/>
        <end position="366"/>
    </location>
</feature>
<dbReference type="PANTHER" id="PTHR30469">
    <property type="entry name" value="MULTIDRUG RESISTANCE PROTEIN MDTA"/>
    <property type="match status" value="1"/>
</dbReference>
<dbReference type="GO" id="GO:1990281">
    <property type="term" value="C:efflux pump complex"/>
    <property type="evidence" value="ECO:0007669"/>
    <property type="project" value="TreeGrafter"/>
</dbReference>
<dbReference type="AlphaFoldDB" id="A0A388S9E2"/>
<dbReference type="PROSITE" id="PS51257">
    <property type="entry name" value="PROKAR_LIPOPROTEIN"/>
    <property type="match status" value="1"/>
</dbReference>
<reference evidence="4 5" key="1">
    <citation type="journal article" date="2018" name="Int. J. Syst. Evol. Microbiol.">
        <title>Mesosutterella multiformis gen. nov., sp. nov., a member of the family Sutterellaceae and Sutterella megalosphaeroides sp. nov., isolated from human faeces.</title>
        <authorList>
            <person name="Sakamoto M."/>
            <person name="Ikeyama N."/>
            <person name="Kunihiro T."/>
            <person name="Iino T."/>
            <person name="Yuki M."/>
            <person name="Ohkuma M."/>
        </authorList>
    </citation>
    <scope>NUCLEOTIDE SEQUENCE [LARGE SCALE GENOMIC DNA]</scope>
    <source>
        <strain evidence="4 5">4NBBH2</strain>
    </source>
</reference>
<dbReference type="PANTHER" id="PTHR30469:SF15">
    <property type="entry name" value="HLYD FAMILY OF SECRETION PROTEINS"/>
    <property type="match status" value="1"/>
</dbReference>
<dbReference type="NCBIfam" id="TIGR01730">
    <property type="entry name" value="RND_mfp"/>
    <property type="match status" value="1"/>
</dbReference>
<comment type="similarity">
    <text evidence="1">Belongs to the membrane fusion protein (MFP) (TC 8.A.1) family.</text>
</comment>
<evidence type="ECO:0000256" key="3">
    <source>
        <dbReference type="SAM" id="SignalP"/>
    </source>
</evidence>
<organism evidence="4 5">
    <name type="scientific">Mesosutterella multiformis</name>
    <dbReference type="NCBI Taxonomy" id="2259133"/>
    <lineage>
        <taxon>Bacteria</taxon>
        <taxon>Pseudomonadati</taxon>
        <taxon>Pseudomonadota</taxon>
        <taxon>Betaproteobacteria</taxon>
        <taxon>Burkholderiales</taxon>
        <taxon>Sutterellaceae</taxon>
        <taxon>Mesosutterella</taxon>
    </lineage>
</organism>
<dbReference type="SUPFAM" id="SSF111369">
    <property type="entry name" value="HlyD-like secretion proteins"/>
    <property type="match status" value="1"/>
</dbReference>
<dbReference type="Gene3D" id="1.10.287.470">
    <property type="entry name" value="Helix hairpin bin"/>
    <property type="match status" value="1"/>
</dbReference>
<protein>
    <submittedName>
        <fullName evidence="4">Acriflavin resistance protein</fullName>
    </submittedName>
</protein>
<accession>A0A401LLD4</accession>
<evidence type="ECO:0000256" key="1">
    <source>
        <dbReference type="ARBA" id="ARBA00009477"/>
    </source>
</evidence>
<dbReference type="OrthoDB" id="10524at2"/>
<feature type="signal peptide" evidence="3">
    <location>
        <begin position="1"/>
        <end position="18"/>
    </location>
</feature>
<dbReference type="RefSeq" id="WP_116269374.1">
    <property type="nucleotide sequence ID" value="NZ_BGZJ01000001.1"/>
</dbReference>
<evidence type="ECO:0000256" key="2">
    <source>
        <dbReference type="SAM" id="MobiDB-lite"/>
    </source>
</evidence>
<dbReference type="Proteomes" id="UP000266091">
    <property type="component" value="Unassembled WGS sequence"/>
</dbReference>
<evidence type="ECO:0000313" key="4">
    <source>
        <dbReference type="EMBL" id="GBO92875.1"/>
    </source>
</evidence>
<evidence type="ECO:0000313" key="5">
    <source>
        <dbReference type="Proteomes" id="UP000266091"/>
    </source>
</evidence>
<feature type="region of interest" description="Disordered" evidence="2">
    <location>
        <begin position="326"/>
        <end position="366"/>
    </location>
</feature>